<name>G5A3N4_PHYSP</name>
<dbReference type="Proteomes" id="UP000002640">
    <property type="component" value="Unassembled WGS sequence"/>
</dbReference>
<organism evidence="1 2">
    <name type="scientific">Phytophthora sojae (strain P6497)</name>
    <name type="common">Soybean stem and root rot agent</name>
    <name type="synonym">Phytophthora megasperma f. sp. glycines</name>
    <dbReference type="NCBI Taxonomy" id="1094619"/>
    <lineage>
        <taxon>Eukaryota</taxon>
        <taxon>Sar</taxon>
        <taxon>Stramenopiles</taxon>
        <taxon>Oomycota</taxon>
        <taxon>Peronosporomycetes</taxon>
        <taxon>Peronosporales</taxon>
        <taxon>Peronosporaceae</taxon>
        <taxon>Phytophthora</taxon>
    </lineage>
</organism>
<sequence length="130" mass="14459">METARPRPELPHELAVAHDDRHSYMQRMHSLAGPGAYSIPSTFERPTPNLLLRVVQREQYGREFSRCAICTHLRGAPASAVLTATACFCRQKRLSTAGSPAAVESTAEYVAAVQADLHKRRSEVSVCWMH</sequence>
<gene>
    <name evidence="1" type="ORF">PHYSODRAFT_522802</name>
</gene>
<dbReference type="EMBL" id="JH159159">
    <property type="protein sequence ID" value="EGZ09407.1"/>
    <property type="molecule type" value="Genomic_DNA"/>
</dbReference>
<dbReference type="AlphaFoldDB" id="G5A3N4"/>
<protein>
    <submittedName>
        <fullName evidence="1">Uncharacterized protein</fullName>
    </submittedName>
</protein>
<evidence type="ECO:0000313" key="2">
    <source>
        <dbReference type="Proteomes" id="UP000002640"/>
    </source>
</evidence>
<dbReference type="GeneID" id="20660556"/>
<proteinExistence type="predicted"/>
<dbReference type="RefSeq" id="XP_009534268.1">
    <property type="nucleotide sequence ID" value="XM_009535973.1"/>
</dbReference>
<accession>G5A3N4</accession>
<reference evidence="1 2" key="1">
    <citation type="journal article" date="2006" name="Science">
        <title>Phytophthora genome sequences uncover evolutionary origins and mechanisms of pathogenesis.</title>
        <authorList>
            <person name="Tyler B.M."/>
            <person name="Tripathy S."/>
            <person name="Zhang X."/>
            <person name="Dehal P."/>
            <person name="Jiang R.H."/>
            <person name="Aerts A."/>
            <person name="Arredondo F.D."/>
            <person name="Baxter L."/>
            <person name="Bensasson D."/>
            <person name="Beynon J.L."/>
            <person name="Chapman J."/>
            <person name="Damasceno C.M."/>
            <person name="Dorrance A.E."/>
            <person name="Dou D."/>
            <person name="Dickerman A.W."/>
            <person name="Dubchak I.L."/>
            <person name="Garbelotto M."/>
            <person name="Gijzen M."/>
            <person name="Gordon S.G."/>
            <person name="Govers F."/>
            <person name="Grunwald N.J."/>
            <person name="Huang W."/>
            <person name="Ivors K.L."/>
            <person name="Jones R.W."/>
            <person name="Kamoun S."/>
            <person name="Krampis K."/>
            <person name="Lamour K.H."/>
            <person name="Lee M.K."/>
            <person name="McDonald W.H."/>
            <person name="Medina M."/>
            <person name="Meijer H.J."/>
            <person name="Nordberg E.K."/>
            <person name="Maclean D.J."/>
            <person name="Ospina-Giraldo M.D."/>
            <person name="Morris P.F."/>
            <person name="Phuntumart V."/>
            <person name="Putnam N.H."/>
            <person name="Rash S."/>
            <person name="Rose J.K."/>
            <person name="Sakihama Y."/>
            <person name="Salamov A.A."/>
            <person name="Savidor A."/>
            <person name="Scheuring C.F."/>
            <person name="Smith B.M."/>
            <person name="Sobral B.W."/>
            <person name="Terry A."/>
            <person name="Torto-Alalibo T.A."/>
            <person name="Win J."/>
            <person name="Xu Z."/>
            <person name="Zhang H."/>
            <person name="Grigoriev I.V."/>
            <person name="Rokhsar D.S."/>
            <person name="Boore J.L."/>
        </authorList>
    </citation>
    <scope>NUCLEOTIDE SEQUENCE [LARGE SCALE GENOMIC DNA]</scope>
    <source>
        <strain evidence="1 2">P6497</strain>
    </source>
</reference>
<dbReference type="KEGG" id="psoj:PHYSODRAFT_522802"/>
<keyword evidence="2" id="KW-1185">Reference proteome</keyword>
<evidence type="ECO:0000313" key="1">
    <source>
        <dbReference type="EMBL" id="EGZ09407.1"/>
    </source>
</evidence>
<dbReference type="InParanoid" id="G5A3N4"/>